<keyword evidence="3" id="KW-1185">Reference proteome</keyword>
<gene>
    <name evidence="2" type="ORF">NDU88_002829</name>
</gene>
<feature type="compositionally biased region" description="Basic and acidic residues" evidence="1">
    <location>
        <begin position="33"/>
        <end position="48"/>
    </location>
</feature>
<evidence type="ECO:0000313" key="3">
    <source>
        <dbReference type="Proteomes" id="UP001066276"/>
    </source>
</evidence>
<dbReference type="Proteomes" id="UP001066276">
    <property type="component" value="Chromosome 1_1"/>
</dbReference>
<protein>
    <submittedName>
        <fullName evidence="2">Uncharacterized protein</fullName>
    </submittedName>
</protein>
<name>A0AAV7WSU9_PLEWA</name>
<feature type="compositionally biased region" description="Low complexity" evidence="1">
    <location>
        <begin position="98"/>
        <end position="112"/>
    </location>
</feature>
<dbReference type="EMBL" id="JANPWB010000001">
    <property type="protein sequence ID" value="KAJ1215220.1"/>
    <property type="molecule type" value="Genomic_DNA"/>
</dbReference>
<sequence length="132" mass="14264">MNLADVRRQINLCVSHTSRPRGLGLQGKAAIPRHGETRPSIVEEKERGGPAARHHRRYGPPKHPDDRCPRGPPGPRGKAQGSPVQRGSREHAATLRGRPNPLRRTATPAAATGGSRQYQASPHLLIARPAPS</sequence>
<organism evidence="2 3">
    <name type="scientific">Pleurodeles waltl</name>
    <name type="common">Iberian ribbed newt</name>
    <dbReference type="NCBI Taxonomy" id="8319"/>
    <lineage>
        <taxon>Eukaryota</taxon>
        <taxon>Metazoa</taxon>
        <taxon>Chordata</taxon>
        <taxon>Craniata</taxon>
        <taxon>Vertebrata</taxon>
        <taxon>Euteleostomi</taxon>
        <taxon>Amphibia</taxon>
        <taxon>Batrachia</taxon>
        <taxon>Caudata</taxon>
        <taxon>Salamandroidea</taxon>
        <taxon>Salamandridae</taxon>
        <taxon>Pleurodelinae</taxon>
        <taxon>Pleurodeles</taxon>
    </lineage>
</organism>
<evidence type="ECO:0000256" key="1">
    <source>
        <dbReference type="SAM" id="MobiDB-lite"/>
    </source>
</evidence>
<dbReference type="AlphaFoldDB" id="A0AAV7WSU9"/>
<reference evidence="2" key="1">
    <citation type="journal article" date="2022" name="bioRxiv">
        <title>Sequencing and chromosome-scale assembly of the giantPleurodeles waltlgenome.</title>
        <authorList>
            <person name="Brown T."/>
            <person name="Elewa A."/>
            <person name="Iarovenko S."/>
            <person name="Subramanian E."/>
            <person name="Araus A.J."/>
            <person name="Petzold A."/>
            <person name="Susuki M."/>
            <person name="Suzuki K.-i.T."/>
            <person name="Hayashi T."/>
            <person name="Toyoda A."/>
            <person name="Oliveira C."/>
            <person name="Osipova E."/>
            <person name="Leigh N.D."/>
            <person name="Simon A."/>
            <person name="Yun M.H."/>
        </authorList>
    </citation>
    <scope>NUCLEOTIDE SEQUENCE</scope>
    <source>
        <strain evidence="2">20211129_DDA</strain>
        <tissue evidence="2">Liver</tissue>
    </source>
</reference>
<feature type="region of interest" description="Disordered" evidence="1">
    <location>
        <begin position="18"/>
        <end position="132"/>
    </location>
</feature>
<comment type="caution">
    <text evidence="2">The sequence shown here is derived from an EMBL/GenBank/DDBJ whole genome shotgun (WGS) entry which is preliminary data.</text>
</comment>
<proteinExistence type="predicted"/>
<accession>A0AAV7WSU9</accession>
<evidence type="ECO:0000313" key="2">
    <source>
        <dbReference type="EMBL" id="KAJ1215220.1"/>
    </source>
</evidence>